<evidence type="ECO:0000313" key="14">
    <source>
        <dbReference type="EMBL" id="SEB48113.1"/>
    </source>
</evidence>
<dbReference type="InterPro" id="IPR036890">
    <property type="entry name" value="HATPase_C_sf"/>
</dbReference>
<evidence type="ECO:0000313" key="15">
    <source>
        <dbReference type="Proteomes" id="UP000199183"/>
    </source>
</evidence>
<dbReference type="SUPFAM" id="SSF47384">
    <property type="entry name" value="Homodimeric domain of signal transducing histidine kinase"/>
    <property type="match status" value="1"/>
</dbReference>
<name>A0A1H4JPC9_9MICO</name>
<evidence type="ECO:0000256" key="10">
    <source>
        <dbReference type="SAM" id="Coils"/>
    </source>
</evidence>
<dbReference type="CDD" id="cd06225">
    <property type="entry name" value="HAMP"/>
    <property type="match status" value="1"/>
</dbReference>
<feature type="coiled-coil region" evidence="10">
    <location>
        <begin position="263"/>
        <end position="290"/>
    </location>
</feature>
<dbReference type="PROSITE" id="PS50109">
    <property type="entry name" value="HIS_KIN"/>
    <property type="match status" value="1"/>
</dbReference>
<dbReference type="InterPro" id="IPR003594">
    <property type="entry name" value="HATPase_dom"/>
</dbReference>
<reference evidence="14 15" key="1">
    <citation type="submission" date="2016-10" db="EMBL/GenBank/DDBJ databases">
        <authorList>
            <person name="de Groot N.N."/>
        </authorList>
    </citation>
    <scope>NUCLEOTIDE SEQUENCE [LARGE SCALE GENOMIC DNA]</scope>
    <source>
        <strain evidence="14 15">DSM 21799</strain>
    </source>
</reference>
<keyword evidence="11" id="KW-0472">Membrane</keyword>
<dbReference type="Gene3D" id="1.10.287.130">
    <property type="match status" value="1"/>
</dbReference>
<dbReference type="SUPFAM" id="SSF158472">
    <property type="entry name" value="HAMP domain-like"/>
    <property type="match status" value="1"/>
</dbReference>
<dbReference type="Pfam" id="PF02518">
    <property type="entry name" value="HATPase_c"/>
    <property type="match status" value="1"/>
</dbReference>
<gene>
    <name evidence="14" type="ORF">SAMN04489806_0798</name>
</gene>
<dbReference type="EMBL" id="FNRY01000001">
    <property type="protein sequence ID" value="SEB48113.1"/>
    <property type="molecule type" value="Genomic_DNA"/>
</dbReference>
<feature type="transmembrane region" description="Helical" evidence="11">
    <location>
        <begin position="16"/>
        <end position="35"/>
    </location>
</feature>
<dbReference type="SMART" id="SM00388">
    <property type="entry name" value="HisKA"/>
    <property type="match status" value="1"/>
</dbReference>
<dbReference type="STRING" id="640635.SAMN04489806_0798"/>
<keyword evidence="9" id="KW-0902">Two-component regulatory system</keyword>
<evidence type="ECO:0000256" key="7">
    <source>
        <dbReference type="ARBA" id="ARBA00022777"/>
    </source>
</evidence>
<keyword evidence="8 11" id="KW-1133">Transmembrane helix</keyword>
<evidence type="ECO:0000256" key="3">
    <source>
        <dbReference type="ARBA" id="ARBA00012438"/>
    </source>
</evidence>
<evidence type="ECO:0000256" key="11">
    <source>
        <dbReference type="SAM" id="Phobius"/>
    </source>
</evidence>
<evidence type="ECO:0000256" key="1">
    <source>
        <dbReference type="ARBA" id="ARBA00000085"/>
    </source>
</evidence>
<evidence type="ECO:0000256" key="6">
    <source>
        <dbReference type="ARBA" id="ARBA00022692"/>
    </source>
</evidence>
<dbReference type="PANTHER" id="PTHR45436">
    <property type="entry name" value="SENSOR HISTIDINE KINASE YKOH"/>
    <property type="match status" value="1"/>
</dbReference>
<dbReference type="SMART" id="SM00304">
    <property type="entry name" value="HAMP"/>
    <property type="match status" value="1"/>
</dbReference>
<protein>
    <recommendedName>
        <fullName evidence="3">histidine kinase</fullName>
        <ecNumber evidence="3">2.7.13.3</ecNumber>
    </recommendedName>
</protein>
<evidence type="ECO:0000256" key="8">
    <source>
        <dbReference type="ARBA" id="ARBA00022989"/>
    </source>
</evidence>
<keyword evidence="4" id="KW-0597">Phosphoprotein</keyword>
<dbReference type="InterPro" id="IPR003660">
    <property type="entry name" value="HAMP_dom"/>
</dbReference>
<dbReference type="OrthoDB" id="9786919at2"/>
<comment type="catalytic activity">
    <reaction evidence="1">
        <text>ATP + protein L-histidine = ADP + protein N-phospho-L-histidine.</text>
        <dbReference type="EC" id="2.7.13.3"/>
    </reaction>
</comment>
<dbReference type="InterPro" id="IPR003661">
    <property type="entry name" value="HisK_dim/P_dom"/>
</dbReference>
<proteinExistence type="predicted"/>
<evidence type="ECO:0000259" key="13">
    <source>
        <dbReference type="PROSITE" id="PS50885"/>
    </source>
</evidence>
<dbReference type="InterPro" id="IPR005467">
    <property type="entry name" value="His_kinase_dom"/>
</dbReference>
<dbReference type="InterPro" id="IPR036097">
    <property type="entry name" value="HisK_dim/P_sf"/>
</dbReference>
<organism evidence="14 15">
    <name type="scientific">Paramicrobacterium humi</name>
    <dbReference type="NCBI Taxonomy" id="640635"/>
    <lineage>
        <taxon>Bacteria</taxon>
        <taxon>Bacillati</taxon>
        <taxon>Actinomycetota</taxon>
        <taxon>Actinomycetes</taxon>
        <taxon>Micrococcales</taxon>
        <taxon>Microbacteriaceae</taxon>
        <taxon>Paramicrobacterium</taxon>
    </lineage>
</organism>
<sequence>MAGFPLLRNMGIRGRIAGGSLVIAILIAITAGMAINEQLERIVRDGTEAVLASDSSAYTVALTTEPKDALDPPGPSQHIAVVRPDGSVPVDTLPAGLLPLLPNPVADRESDEVSVGSSSYVVLITRVDVAGEPWTVIAARDAAEEKTILGQMRALLVVGLALIAGGAAAAAWVLASVSLGPVRRLRRSAEELSDSPSTELLEIGEANDEISQLARTLNDLIARLRDSALRERQLVSDASHELRTPIALLSAQLQVAVSEASSVEQMVDDVERARRQLDRLAALVNSLLDLSAIEAVDSEGRSSLAELERETIEAVDRARFRAEGRAVEIHYVAPDSADDDAATFAIEPQDFGRCIDNLVGNALRALGDSGRLVVSLVREEHSVILEVSDTGGGMDPEFESLALGRFTRERKGAADSGAGLGLAIVAAIVRKARGTIALLNELGAGLTVRCEFPDTRSRGEAAARGV</sequence>
<evidence type="ECO:0000259" key="12">
    <source>
        <dbReference type="PROSITE" id="PS50109"/>
    </source>
</evidence>
<keyword evidence="5" id="KW-0808">Transferase</keyword>
<dbReference type="GO" id="GO:0005886">
    <property type="term" value="C:plasma membrane"/>
    <property type="evidence" value="ECO:0007669"/>
    <property type="project" value="UniProtKB-SubCell"/>
</dbReference>
<dbReference type="SMART" id="SM00387">
    <property type="entry name" value="HATPase_c"/>
    <property type="match status" value="1"/>
</dbReference>
<dbReference type="EC" id="2.7.13.3" evidence="3"/>
<feature type="transmembrane region" description="Helical" evidence="11">
    <location>
        <begin position="154"/>
        <end position="175"/>
    </location>
</feature>
<evidence type="ECO:0000256" key="9">
    <source>
        <dbReference type="ARBA" id="ARBA00023012"/>
    </source>
</evidence>
<feature type="domain" description="Histidine kinase" evidence="12">
    <location>
        <begin position="237"/>
        <end position="456"/>
    </location>
</feature>
<accession>A0A1H4JPC9</accession>
<keyword evidence="10" id="KW-0175">Coiled coil</keyword>
<feature type="domain" description="HAMP" evidence="13">
    <location>
        <begin position="176"/>
        <end position="229"/>
    </location>
</feature>
<dbReference type="Pfam" id="PF00672">
    <property type="entry name" value="HAMP"/>
    <property type="match status" value="1"/>
</dbReference>
<keyword evidence="7 14" id="KW-0418">Kinase</keyword>
<dbReference type="PROSITE" id="PS50885">
    <property type="entry name" value="HAMP"/>
    <property type="match status" value="1"/>
</dbReference>
<dbReference type="Pfam" id="PF00512">
    <property type="entry name" value="HisKA"/>
    <property type="match status" value="1"/>
</dbReference>
<dbReference type="RefSeq" id="WP_091180136.1">
    <property type="nucleotide sequence ID" value="NZ_FNRY01000001.1"/>
</dbReference>
<evidence type="ECO:0000256" key="2">
    <source>
        <dbReference type="ARBA" id="ARBA00004236"/>
    </source>
</evidence>
<evidence type="ECO:0000256" key="5">
    <source>
        <dbReference type="ARBA" id="ARBA00022679"/>
    </source>
</evidence>
<dbReference type="GO" id="GO:0000155">
    <property type="term" value="F:phosphorelay sensor kinase activity"/>
    <property type="evidence" value="ECO:0007669"/>
    <property type="project" value="InterPro"/>
</dbReference>
<evidence type="ECO:0000256" key="4">
    <source>
        <dbReference type="ARBA" id="ARBA00022553"/>
    </source>
</evidence>
<dbReference type="InterPro" id="IPR050428">
    <property type="entry name" value="TCS_sensor_his_kinase"/>
</dbReference>
<dbReference type="Gene3D" id="6.10.340.10">
    <property type="match status" value="1"/>
</dbReference>
<dbReference type="PANTHER" id="PTHR45436:SF5">
    <property type="entry name" value="SENSOR HISTIDINE KINASE TRCS"/>
    <property type="match status" value="1"/>
</dbReference>
<dbReference type="AlphaFoldDB" id="A0A1H4JPC9"/>
<keyword evidence="15" id="KW-1185">Reference proteome</keyword>
<dbReference type="CDD" id="cd00082">
    <property type="entry name" value="HisKA"/>
    <property type="match status" value="1"/>
</dbReference>
<dbReference type="SUPFAM" id="SSF55874">
    <property type="entry name" value="ATPase domain of HSP90 chaperone/DNA topoisomerase II/histidine kinase"/>
    <property type="match status" value="1"/>
</dbReference>
<dbReference type="Proteomes" id="UP000199183">
    <property type="component" value="Unassembled WGS sequence"/>
</dbReference>
<dbReference type="Gene3D" id="3.30.565.10">
    <property type="entry name" value="Histidine kinase-like ATPase, C-terminal domain"/>
    <property type="match status" value="1"/>
</dbReference>
<comment type="subcellular location">
    <subcellularLocation>
        <location evidence="2">Cell membrane</location>
    </subcellularLocation>
</comment>
<keyword evidence="6 11" id="KW-0812">Transmembrane</keyword>